<keyword evidence="1" id="KW-0472">Membrane</keyword>
<keyword evidence="3" id="KW-1185">Reference proteome</keyword>
<dbReference type="EMBL" id="BLIV01000013">
    <property type="protein sequence ID" value="GFE52479.1"/>
    <property type="molecule type" value="Genomic_DNA"/>
</dbReference>
<feature type="transmembrane region" description="Helical" evidence="1">
    <location>
        <begin position="58"/>
        <end position="75"/>
    </location>
</feature>
<protein>
    <submittedName>
        <fullName evidence="2">Uncharacterized protein</fullName>
    </submittedName>
</protein>
<accession>A0A640VWS8</accession>
<comment type="caution">
    <text evidence="2">The sequence shown here is derived from an EMBL/GenBank/DDBJ whole genome shotgun (WGS) entry which is preliminary data.</text>
</comment>
<sequence>MTVLSPDAVLSCAMDLWNPEIGDPSLMGWVTVGAYVLAGLLAGRVARTGAFPTLLARRERLFWGSLCLLMLLLAVNKQLDLQSFMTAVGRCVAKLEGWYEARRAVQQGFIIGFAVLTGGLGLWLVIRLRATLRRTGLALLGTILVFGFVLIRAVGFHHMEAIFPPHILSVWMNWALELSGLVLIILGAVLHRRKGQRRRRKQVQL</sequence>
<name>A0A640VWS8_9RHOB</name>
<keyword evidence="1" id="KW-0812">Transmembrane</keyword>
<keyword evidence="1" id="KW-1133">Transmembrane helix</keyword>
<evidence type="ECO:0000313" key="2">
    <source>
        <dbReference type="EMBL" id="GFE52479.1"/>
    </source>
</evidence>
<dbReference type="RefSeq" id="WP_238841173.1">
    <property type="nucleotide sequence ID" value="NZ_BLIV01000013.1"/>
</dbReference>
<feature type="transmembrane region" description="Helical" evidence="1">
    <location>
        <begin position="26"/>
        <end position="46"/>
    </location>
</feature>
<reference evidence="2 3" key="1">
    <citation type="submission" date="2019-12" db="EMBL/GenBank/DDBJ databases">
        <title>Roseobacter cerasinus sp. nov., isolated from seawater around aquaculture.</title>
        <authorList>
            <person name="Muramatsu S."/>
            <person name="Takabe Y."/>
            <person name="Mori K."/>
            <person name="Takaichi S."/>
            <person name="Hanada S."/>
        </authorList>
    </citation>
    <scope>NUCLEOTIDE SEQUENCE [LARGE SCALE GENOMIC DNA]</scope>
    <source>
        <strain evidence="2 3">AI77</strain>
    </source>
</reference>
<proteinExistence type="predicted"/>
<evidence type="ECO:0000256" key="1">
    <source>
        <dbReference type="SAM" id="Phobius"/>
    </source>
</evidence>
<dbReference type="Proteomes" id="UP000436522">
    <property type="component" value="Unassembled WGS sequence"/>
</dbReference>
<evidence type="ECO:0000313" key="3">
    <source>
        <dbReference type="Proteomes" id="UP000436522"/>
    </source>
</evidence>
<feature type="transmembrane region" description="Helical" evidence="1">
    <location>
        <begin position="171"/>
        <end position="191"/>
    </location>
</feature>
<dbReference type="AlphaFoldDB" id="A0A640VWS8"/>
<gene>
    <name evidence="2" type="ORF">So717_42320</name>
</gene>
<feature type="transmembrane region" description="Helical" evidence="1">
    <location>
        <begin position="137"/>
        <end position="159"/>
    </location>
</feature>
<feature type="transmembrane region" description="Helical" evidence="1">
    <location>
        <begin position="104"/>
        <end position="125"/>
    </location>
</feature>
<organism evidence="2 3">
    <name type="scientific">Roseobacter cerasinus</name>
    <dbReference type="NCBI Taxonomy" id="2602289"/>
    <lineage>
        <taxon>Bacteria</taxon>
        <taxon>Pseudomonadati</taxon>
        <taxon>Pseudomonadota</taxon>
        <taxon>Alphaproteobacteria</taxon>
        <taxon>Rhodobacterales</taxon>
        <taxon>Roseobacteraceae</taxon>
        <taxon>Roseobacter</taxon>
    </lineage>
</organism>